<name>A0ABN0BUI0_9LIST</name>
<organism evidence="1 2">
    <name type="scientific">Listeria marthii FSL S4-120</name>
    <dbReference type="NCBI Taxonomy" id="702457"/>
    <lineage>
        <taxon>Bacteria</taxon>
        <taxon>Bacillati</taxon>
        <taxon>Bacillota</taxon>
        <taxon>Bacilli</taxon>
        <taxon>Bacillales</taxon>
        <taxon>Listeriaceae</taxon>
        <taxon>Listeria</taxon>
    </lineage>
</organism>
<dbReference type="Proteomes" id="UP000003412">
    <property type="component" value="Chromosome"/>
</dbReference>
<accession>A0ABN0BUI0</accession>
<evidence type="ECO:0000313" key="1">
    <source>
        <dbReference type="EMBL" id="EFR86696.1"/>
    </source>
</evidence>
<reference evidence="1 2" key="1">
    <citation type="journal article" date="2010" name="Microbiol. Resour. Announc.">
        <title>Comparative genomics of the bacterial genus Listeria: Genome evolution is characterized by limited gene acquisition and limited gene loss.</title>
        <authorList>
            <person name="den Bakker H.C."/>
            <person name="Cummings C.A."/>
            <person name="Ferreira V."/>
            <person name="Vatta P."/>
            <person name="Orsi R.H."/>
            <person name="Degoricija L."/>
            <person name="Barker M."/>
            <person name="Petrauskene O."/>
            <person name="Furtado M.R."/>
            <person name="Wiedmann M."/>
        </authorList>
    </citation>
    <scope>NUCLEOTIDE SEQUENCE [LARGE SCALE GENOMIC DNA]</scope>
    <source>
        <strain evidence="1 2">FSL S4-120</strain>
    </source>
</reference>
<dbReference type="EMBL" id="ADXF01000954">
    <property type="protein sequence ID" value="EFR86696.1"/>
    <property type="molecule type" value="Genomic_DNA"/>
</dbReference>
<proteinExistence type="predicted"/>
<evidence type="ECO:0000313" key="2">
    <source>
        <dbReference type="Proteomes" id="UP000003412"/>
    </source>
</evidence>
<protein>
    <submittedName>
        <fullName evidence="1">Uncharacterized protein</fullName>
    </submittedName>
</protein>
<gene>
    <name evidence="1" type="ORF">NT05LM_2897</name>
</gene>
<keyword evidence="2" id="KW-1185">Reference proteome</keyword>
<comment type="caution">
    <text evidence="1">The sequence shown here is derived from an EMBL/GenBank/DDBJ whole genome shotgun (WGS) entry which is preliminary data.</text>
</comment>
<sequence length="43" mass="4877">MFGIGMNWGKCACFHKPNLLPEISKWSSGKKNLLKKKGLRPEC</sequence>